<keyword evidence="3 5" id="KW-0067">ATP-binding</keyword>
<dbReference type="PANTHER" id="PTHR43776:SF8">
    <property type="entry name" value="ABC TRANSPORTER, ATP-BINDING PROTEIN"/>
    <property type="match status" value="1"/>
</dbReference>
<gene>
    <name evidence="5" type="ORF">ACFQ03_23355</name>
</gene>
<evidence type="ECO:0000256" key="2">
    <source>
        <dbReference type="ARBA" id="ARBA00022741"/>
    </source>
</evidence>
<feature type="domain" description="ABC transporter" evidence="4">
    <location>
        <begin position="3"/>
        <end position="255"/>
    </location>
</feature>
<dbReference type="CDD" id="cd03257">
    <property type="entry name" value="ABC_NikE_OppD_transporters"/>
    <property type="match status" value="1"/>
</dbReference>
<dbReference type="InterPro" id="IPR050319">
    <property type="entry name" value="ABC_transp_ATP-bind"/>
</dbReference>
<accession>A0ABW3DIG5</accession>
<organism evidence="5 6">
    <name type="scientific">Paenibacillus residui</name>
    <dbReference type="NCBI Taxonomy" id="629724"/>
    <lineage>
        <taxon>Bacteria</taxon>
        <taxon>Bacillati</taxon>
        <taxon>Bacillota</taxon>
        <taxon>Bacilli</taxon>
        <taxon>Bacillales</taxon>
        <taxon>Paenibacillaceae</taxon>
        <taxon>Paenibacillus</taxon>
    </lineage>
</organism>
<evidence type="ECO:0000313" key="5">
    <source>
        <dbReference type="EMBL" id="MFD0872059.1"/>
    </source>
</evidence>
<dbReference type="InterPro" id="IPR027417">
    <property type="entry name" value="P-loop_NTPase"/>
</dbReference>
<dbReference type="InterPro" id="IPR003439">
    <property type="entry name" value="ABC_transporter-like_ATP-bd"/>
</dbReference>
<keyword evidence="2" id="KW-0547">Nucleotide-binding</keyword>
<evidence type="ECO:0000256" key="1">
    <source>
        <dbReference type="ARBA" id="ARBA00022448"/>
    </source>
</evidence>
<proteinExistence type="predicted"/>
<dbReference type="SMART" id="SM00382">
    <property type="entry name" value="AAA"/>
    <property type="match status" value="1"/>
</dbReference>
<evidence type="ECO:0000259" key="4">
    <source>
        <dbReference type="PROSITE" id="PS50893"/>
    </source>
</evidence>
<keyword evidence="1" id="KW-0813">Transport</keyword>
<dbReference type="PANTHER" id="PTHR43776">
    <property type="entry name" value="TRANSPORT ATP-BINDING PROTEIN"/>
    <property type="match status" value="1"/>
</dbReference>
<dbReference type="SUPFAM" id="SSF52540">
    <property type="entry name" value="P-loop containing nucleoside triphosphate hydrolases"/>
    <property type="match status" value="1"/>
</dbReference>
<name>A0ABW3DIG5_9BACL</name>
<dbReference type="EMBL" id="JBHTIU010000099">
    <property type="protein sequence ID" value="MFD0872059.1"/>
    <property type="molecule type" value="Genomic_DNA"/>
</dbReference>
<evidence type="ECO:0000313" key="6">
    <source>
        <dbReference type="Proteomes" id="UP001597120"/>
    </source>
</evidence>
<dbReference type="RefSeq" id="WP_379291326.1">
    <property type="nucleotide sequence ID" value="NZ_JBHTIU010000099.1"/>
</dbReference>
<dbReference type="Pfam" id="PF00005">
    <property type="entry name" value="ABC_tran"/>
    <property type="match status" value="1"/>
</dbReference>
<evidence type="ECO:0000256" key="3">
    <source>
        <dbReference type="ARBA" id="ARBA00022840"/>
    </source>
</evidence>
<dbReference type="Gene3D" id="3.40.50.300">
    <property type="entry name" value="P-loop containing nucleotide triphosphate hydrolases"/>
    <property type="match status" value="1"/>
</dbReference>
<dbReference type="Proteomes" id="UP001597120">
    <property type="component" value="Unassembled WGS sequence"/>
</dbReference>
<dbReference type="InterPro" id="IPR003593">
    <property type="entry name" value="AAA+_ATPase"/>
</dbReference>
<keyword evidence="6" id="KW-1185">Reference proteome</keyword>
<dbReference type="PROSITE" id="PS00211">
    <property type="entry name" value="ABC_TRANSPORTER_1"/>
    <property type="match status" value="1"/>
</dbReference>
<dbReference type="GO" id="GO:0005524">
    <property type="term" value="F:ATP binding"/>
    <property type="evidence" value="ECO:0007669"/>
    <property type="project" value="UniProtKB-KW"/>
</dbReference>
<dbReference type="PROSITE" id="PS50893">
    <property type="entry name" value="ABC_TRANSPORTER_2"/>
    <property type="match status" value="1"/>
</dbReference>
<sequence>MLLEVKNLTKMYRNDMSLSLFRPSARREKAVDGVTFHIRKGELVGLVGESGCGKSTLSRLLVKLEPPTGGDILFEGQRIHPLRGAALKDFRKSCQLIFQDTASSLNPSLKIRTLLSEPLDNYYSLTRAEKNRKISVLMDKVGLRTELLNRYPRSLSGGEKQRISICRSLLLEPKLLICDEIVSSLDVTSQASLLRLLKQLNRESGLALLFISHDLEAVRKLCDRILVMDKGKIVEEVKNAEEPVYRHPCTARLFSSLLVNHPKERMTPSPASDIIGMEPD</sequence>
<comment type="caution">
    <text evidence="5">The sequence shown here is derived from an EMBL/GenBank/DDBJ whole genome shotgun (WGS) entry which is preliminary data.</text>
</comment>
<reference evidence="6" key="1">
    <citation type="journal article" date="2019" name="Int. J. Syst. Evol. Microbiol.">
        <title>The Global Catalogue of Microorganisms (GCM) 10K type strain sequencing project: providing services to taxonomists for standard genome sequencing and annotation.</title>
        <authorList>
            <consortium name="The Broad Institute Genomics Platform"/>
            <consortium name="The Broad Institute Genome Sequencing Center for Infectious Disease"/>
            <person name="Wu L."/>
            <person name="Ma J."/>
        </authorList>
    </citation>
    <scope>NUCLEOTIDE SEQUENCE [LARGE SCALE GENOMIC DNA]</scope>
    <source>
        <strain evidence="6">CCUG 57263</strain>
    </source>
</reference>
<protein>
    <submittedName>
        <fullName evidence="5">ABC transporter ATP-binding protein</fullName>
    </submittedName>
</protein>
<dbReference type="InterPro" id="IPR017871">
    <property type="entry name" value="ABC_transporter-like_CS"/>
</dbReference>